<evidence type="ECO:0000313" key="9">
    <source>
        <dbReference type="Proteomes" id="UP000677918"/>
    </source>
</evidence>
<dbReference type="NCBIfam" id="TIGR00453">
    <property type="entry name" value="ispD"/>
    <property type="match status" value="1"/>
</dbReference>
<evidence type="ECO:0000256" key="4">
    <source>
        <dbReference type="ARBA" id="ARBA00022679"/>
    </source>
</evidence>
<protein>
    <recommendedName>
        <fullName evidence="7">2-C-methyl-D-erythritol 4-phosphate cytidylyltransferase</fullName>
        <ecNumber evidence="7">2.7.7.60</ecNumber>
    </recommendedName>
    <alternativeName>
        <fullName evidence="7">4-diphosphocytidyl-2C-methyl-D-erythritol synthase</fullName>
    </alternativeName>
    <alternativeName>
        <fullName evidence="7">MEP cytidylyltransferase</fullName>
        <shortName evidence="7">MCT</shortName>
    </alternativeName>
</protein>
<keyword evidence="6 7" id="KW-0414">Isoprene biosynthesis</keyword>
<dbReference type="PANTHER" id="PTHR32125:SF4">
    <property type="entry name" value="2-C-METHYL-D-ERYTHRITOL 4-PHOSPHATE CYTIDYLYLTRANSFERASE, CHLOROPLASTIC"/>
    <property type="match status" value="1"/>
</dbReference>
<dbReference type="Pfam" id="PF01128">
    <property type="entry name" value="IspD"/>
    <property type="match status" value="1"/>
</dbReference>
<feature type="site" description="Positions MEP for the nucleophilic attack" evidence="7">
    <location>
        <position position="210"/>
    </location>
</feature>
<sequence>METAGAIIVAAGRGKRMGTTESKQFLPLAGKPVLVYALEAFERTGRFERIVVVTGEEDRERVCKLAAGCRLKTPIIVVAGGKERQHSVYAGLQAVDSDWVLVHDAARPFIEPAQIERCLSAAQERQAAAVLAVRVKDTIKVADEAGVITHTPNRDTLWAVQTPQAFRTVELREAHEHAAREGFVGTDDAMLMERAGKQVHIVEGSYSNIKLTTPDDWHWAEEHIRRYAERDSEIRVEENGAAETARQRKETDG</sequence>
<comment type="similarity">
    <text evidence="3 7">Belongs to the IspD/TarI cytidylyltransferase family. IspD subfamily.</text>
</comment>
<name>A0A8J4H7N7_9BACL</name>
<dbReference type="PROSITE" id="PS01295">
    <property type="entry name" value="ISPD"/>
    <property type="match status" value="1"/>
</dbReference>
<evidence type="ECO:0000256" key="3">
    <source>
        <dbReference type="ARBA" id="ARBA00009789"/>
    </source>
</evidence>
<dbReference type="GO" id="GO:0019288">
    <property type="term" value="P:isopentenyl diphosphate biosynthetic process, methylerythritol 4-phosphate pathway"/>
    <property type="evidence" value="ECO:0007669"/>
    <property type="project" value="UniProtKB-UniRule"/>
</dbReference>
<dbReference type="SUPFAM" id="SSF53448">
    <property type="entry name" value="Nucleotide-diphospho-sugar transferases"/>
    <property type="match status" value="1"/>
</dbReference>
<reference evidence="8" key="1">
    <citation type="submission" date="2021-04" db="EMBL/GenBank/DDBJ databases">
        <title>Draft genome sequence of Xylanibacillus composti strain K13.</title>
        <authorList>
            <person name="Uke A."/>
            <person name="Chhe C."/>
            <person name="Baramee S."/>
            <person name="Kosugi A."/>
        </authorList>
    </citation>
    <scope>NUCLEOTIDE SEQUENCE</scope>
    <source>
        <strain evidence="8">K13</strain>
    </source>
</reference>
<dbReference type="EC" id="2.7.7.60" evidence="7"/>
<organism evidence="8 9">
    <name type="scientific">Xylanibacillus composti</name>
    <dbReference type="NCBI Taxonomy" id="1572762"/>
    <lineage>
        <taxon>Bacteria</taxon>
        <taxon>Bacillati</taxon>
        <taxon>Bacillota</taxon>
        <taxon>Bacilli</taxon>
        <taxon>Bacillales</taxon>
        <taxon>Paenibacillaceae</taxon>
        <taxon>Xylanibacillus</taxon>
    </lineage>
</organism>
<gene>
    <name evidence="7 8" type="primary">ispD</name>
    <name evidence="8" type="ORF">XYCOK13_31670</name>
</gene>
<feature type="site" description="Transition state stabilizer" evidence="7">
    <location>
        <position position="23"/>
    </location>
</feature>
<dbReference type="InterPro" id="IPR050088">
    <property type="entry name" value="IspD/TarI_cytidylyltransf_bact"/>
</dbReference>
<dbReference type="UniPathway" id="UPA00056">
    <property type="reaction ID" value="UER00093"/>
</dbReference>
<comment type="pathway">
    <text evidence="2 7">Isoprenoid biosynthesis; isopentenyl diphosphate biosynthesis via DXP pathway; isopentenyl diphosphate from 1-deoxy-D-xylulose 5-phosphate: step 2/6.</text>
</comment>
<dbReference type="CDD" id="cd02516">
    <property type="entry name" value="CDP-ME_synthetase"/>
    <property type="match status" value="1"/>
</dbReference>
<proteinExistence type="inferred from homology"/>
<dbReference type="HAMAP" id="MF_00108">
    <property type="entry name" value="IspD"/>
    <property type="match status" value="1"/>
</dbReference>
<dbReference type="Proteomes" id="UP000677918">
    <property type="component" value="Unassembled WGS sequence"/>
</dbReference>
<feature type="site" description="Transition state stabilizer" evidence="7">
    <location>
        <position position="16"/>
    </location>
</feature>
<dbReference type="InterPro" id="IPR018294">
    <property type="entry name" value="ISPD_synthase_CS"/>
</dbReference>
<accession>A0A8J4H7N7</accession>
<evidence type="ECO:0000256" key="1">
    <source>
        <dbReference type="ARBA" id="ARBA00001282"/>
    </source>
</evidence>
<dbReference type="InterPro" id="IPR034683">
    <property type="entry name" value="IspD/TarI"/>
</dbReference>
<evidence type="ECO:0000256" key="6">
    <source>
        <dbReference type="ARBA" id="ARBA00023229"/>
    </source>
</evidence>
<dbReference type="EMBL" id="BOVK01000045">
    <property type="protein sequence ID" value="GIQ70343.1"/>
    <property type="molecule type" value="Genomic_DNA"/>
</dbReference>
<dbReference type="Gene3D" id="3.90.550.10">
    <property type="entry name" value="Spore Coat Polysaccharide Biosynthesis Protein SpsA, Chain A"/>
    <property type="match status" value="1"/>
</dbReference>
<keyword evidence="4 7" id="KW-0808">Transferase</keyword>
<evidence type="ECO:0000256" key="7">
    <source>
        <dbReference type="HAMAP-Rule" id="MF_00108"/>
    </source>
</evidence>
<dbReference type="InterPro" id="IPR001228">
    <property type="entry name" value="IspD"/>
</dbReference>
<comment type="caution">
    <text evidence="8">The sequence shown here is derived from an EMBL/GenBank/DDBJ whole genome shotgun (WGS) entry which is preliminary data.</text>
</comment>
<dbReference type="GO" id="GO:0050518">
    <property type="term" value="F:2-C-methyl-D-erythritol 4-phosphate cytidylyltransferase activity"/>
    <property type="evidence" value="ECO:0007669"/>
    <property type="project" value="UniProtKB-UniRule"/>
</dbReference>
<dbReference type="RefSeq" id="WP_213413146.1">
    <property type="nucleotide sequence ID" value="NZ_BOVK01000045.1"/>
</dbReference>
<dbReference type="InterPro" id="IPR029044">
    <property type="entry name" value="Nucleotide-diphossugar_trans"/>
</dbReference>
<evidence type="ECO:0000256" key="2">
    <source>
        <dbReference type="ARBA" id="ARBA00004787"/>
    </source>
</evidence>
<dbReference type="AlphaFoldDB" id="A0A8J4H7N7"/>
<keyword evidence="5 7" id="KW-0548">Nucleotidyltransferase</keyword>
<evidence type="ECO:0000313" key="8">
    <source>
        <dbReference type="EMBL" id="GIQ70343.1"/>
    </source>
</evidence>
<dbReference type="PANTHER" id="PTHR32125">
    <property type="entry name" value="2-C-METHYL-D-ERYTHRITOL 4-PHOSPHATE CYTIDYLYLTRANSFERASE, CHLOROPLASTIC"/>
    <property type="match status" value="1"/>
</dbReference>
<comment type="catalytic activity">
    <reaction evidence="1 7">
        <text>2-C-methyl-D-erythritol 4-phosphate + CTP + H(+) = 4-CDP-2-C-methyl-D-erythritol + diphosphate</text>
        <dbReference type="Rhea" id="RHEA:13429"/>
        <dbReference type="ChEBI" id="CHEBI:15378"/>
        <dbReference type="ChEBI" id="CHEBI:33019"/>
        <dbReference type="ChEBI" id="CHEBI:37563"/>
        <dbReference type="ChEBI" id="CHEBI:57823"/>
        <dbReference type="ChEBI" id="CHEBI:58262"/>
        <dbReference type="EC" id="2.7.7.60"/>
    </reaction>
</comment>
<dbReference type="FunFam" id="3.90.550.10:FF:000003">
    <property type="entry name" value="2-C-methyl-D-erythritol 4-phosphate cytidylyltransferase"/>
    <property type="match status" value="1"/>
</dbReference>
<comment type="function">
    <text evidence="7">Catalyzes the formation of 4-diphosphocytidyl-2-C-methyl-D-erythritol from CTP and 2-C-methyl-D-erythritol 4-phosphate (MEP).</text>
</comment>
<feature type="site" description="Positions MEP for the nucleophilic attack" evidence="7">
    <location>
        <position position="154"/>
    </location>
</feature>
<evidence type="ECO:0000256" key="5">
    <source>
        <dbReference type="ARBA" id="ARBA00022695"/>
    </source>
</evidence>
<keyword evidence="9" id="KW-1185">Reference proteome</keyword>